<name>A0A4V3SFD6_OPIFE</name>
<evidence type="ECO:0000313" key="1">
    <source>
        <dbReference type="EMBL" id="TGZ68074.1"/>
    </source>
</evidence>
<protein>
    <submittedName>
        <fullName evidence="1">Uncharacterized protein</fullName>
    </submittedName>
</protein>
<comment type="caution">
    <text evidence="1">The sequence shown here is derived from an EMBL/GenBank/DDBJ whole genome shotgun (WGS) entry which is preliminary data.</text>
</comment>
<reference evidence="1 2" key="1">
    <citation type="journal article" date="2019" name="BMC Genomics">
        <title>New insights from Opisthorchis felineus genome: update on genomics of the epidemiologically important liver flukes.</title>
        <authorList>
            <person name="Ershov N.I."/>
            <person name="Mordvinov V.A."/>
            <person name="Prokhortchouk E.B."/>
            <person name="Pakharukova M.Y."/>
            <person name="Gunbin K.V."/>
            <person name="Ustyantsev K."/>
            <person name="Genaev M.A."/>
            <person name="Blinov A.G."/>
            <person name="Mazur A."/>
            <person name="Boulygina E."/>
            <person name="Tsygankova S."/>
            <person name="Khrameeva E."/>
            <person name="Chekanov N."/>
            <person name="Fan G."/>
            <person name="Xiao A."/>
            <person name="Zhang H."/>
            <person name="Xu X."/>
            <person name="Yang H."/>
            <person name="Solovyev V."/>
            <person name="Lee S.M."/>
            <person name="Liu X."/>
            <person name="Afonnikov D.A."/>
            <person name="Skryabin K.G."/>
        </authorList>
    </citation>
    <scope>NUCLEOTIDE SEQUENCE [LARGE SCALE GENOMIC DNA]</scope>
    <source>
        <strain evidence="1">AK-0245</strain>
        <tissue evidence="1">Whole organism</tissue>
    </source>
</reference>
<keyword evidence="2" id="KW-1185">Reference proteome</keyword>
<dbReference type="EMBL" id="SJOL01006384">
    <property type="protein sequence ID" value="TGZ68074.1"/>
    <property type="molecule type" value="Genomic_DNA"/>
</dbReference>
<accession>A0A4V3SFD6</accession>
<evidence type="ECO:0000313" key="2">
    <source>
        <dbReference type="Proteomes" id="UP000308267"/>
    </source>
</evidence>
<gene>
    <name evidence="1" type="ORF">CRM22_004449</name>
</gene>
<sequence length="124" mass="13957">MVLVGQCHRATLSRRWATHSIVPNCALPSKSLILMAITTFSCRPSPGSYCCYLAVIPWKQIILLDVSVAGLKRTIILVDSRTFSFTNHSEGKQHYTAHSRSTTLLMHVWLAQFLPVFLSHPHIK</sequence>
<organism evidence="1 2">
    <name type="scientific">Opisthorchis felineus</name>
    <dbReference type="NCBI Taxonomy" id="147828"/>
    <lineage>
        <taxon>Eukaryota</taxon>
        <taxon>Metazoa</taxon>
        <taxon>Spiralia</taxon>
        <taxon>Lophotrochozoa</taxon>
        <taxon>Platyhelminthes</taxon>
        <taxon>Trematoda</taxon>
        <taxon>Digenea</taxon>
        <taxon>Opisthorchiida</taxon>
        <taxon>Opisthorchiata</taxon>
        <taxon>Opisthorchiidae</taxon>
        <taxon>Opisthorchis</taxon>
    </lineage>
</organism>
<feature type="non-terminal residue" evidence="1">
    <location>
        <position position="124"/>
    </location>
</feature>
<dbReference type="AlphaFoldDB" id="A0A4V3SFD6"/>
<dbReference type="Proteomes" id="UP000308267">
    <property type="component" value="Unassembled WGS sequence"/>
</dbReference>
<proteinExistence type="predicted"/>